<sequence length="97" mass="11253">MVMRRKLELGTEEQMAKEHTDDSQTDDQRDDIQSHSERVALDELMLGVDDRGEVVTSYLFDFAFPELAIEQLDDSMLGVDDRREVLTSYLFSYNSRS</sequence>
<dbReference type="Proteomes" id="UP000696280">
    <property type="component" value="Unassembled WGS sequence"/>
</dbReference>
<proteinExistence type="predicted"/>
<reference evidence="2" key="1">
    <citation type="submission" date="2021-07" db="EMBL/GenBank/DDBJ databases">
        <authorList>
            <person name="Durling M."/>
        </authorList>
    </citation>
    <scope>NUCLEOTIDE SEQUENCE</scope>
</reference>
<gene>
    <name evidence="2" type="ORF">HYFRA_00008413</name>
</gene>
<feature type="region of interest" description="Disordered" evidence="1">
    <location>
        <begin position="1"/>
        <end position="34"/>
    </location>
</feature>
<protein>
    <submittedName>
        <fullName evidence="2">Uncharacterized protein</fullName>
    </submittedName>
</protein>
<dbReference type="EMBL" id="CAJVRL010000035">
    <property type="protein sequence ID" value="CAG8950176.1"/>
    <property type="molecule type" value="Genomic_DNA"/>
</dbReference>
<keyword evidence="3" id="KW-1185">Reference proteome</keyword>
<dbReference type="AlphaFoldDB" id="A0A9N9KNG3"/>
<evidence type="ECO:0000313" key="3">
    <source>
        <dbReference type="Proteomes" id="UP000696280"/>
    </source>
</evidence>
<comment type="caution">
    <text evidence="2">The sequence shown here is derived from an EMBL/GenBank/DDBJ whole genome shotgun (WGS) entry which is preliminary data.</text>
</comment>
<organism evidence="2 3">
    <name type="scientific">Hymenoscyphus fraxineus</name>
    <dbReference type="NCBI Taxonomy" id="746836"/>
    <lineage>
        <taxon>Eukaryota</taxon>
        <taxon>Fungi</taxon>
        <taxon>Dikarya</taxon>
        <taxon>Ascomycota</taxon>
        <taxon>Pezizomycotina</taxon>
        <taxon>Leotiomycetes</taxon>
        <taxon>Helotiales</taxon>
        <taxon>Helotiaceae</taxon>
        <taxon>Hymenoscyphus</taxon>
    </lineage>
</organism>
<evidence type="ECO:0000313" key="2">
    <source>
        <dbReference type="EMBL" id="CAG8950176.1"/>
    </source>
</evidence>
<evidence type="ECO:0000256" key="1">
    <source>
        <dbReference type="SAM" id="MobiDB-lite"/>
    </source>
</evidence>
<accession>A0A9N9KNG3</accession>
<name>A0A9N9KNG3_9HELO</name>